<evidence type="ECO:0000313" key="1">
    <source>
        <dbReference type="EMBL" id="HGS04753.1"/>
    </source>
</evidence>
<dbReference type="EMBL" id="DSXI01000189">
    <property type="protein sequence ID" value="HGS04753.1"/>
    <property type="molecule type" value="Genomic_DNA"/>
</dbReference>
<protein>
    <submittedName>
        <fullName evidence="1">Uncharacterized protein</fullName>
    </submittedName>
</protein>
<sequence>MLETVEEAFLKEGQVFLPLLLDPEIQREAGVLGEGETAPGATDSQLASWGGRVFVRAISLSALVDHYPLVYPEAYGELCRGFEEHYCLTGDLWGVAVAPELPTILFHILPHFVRRGGAGRRLKDEGEVLDFIREETRIPGAYYQRARQFLDTTPLEAALARLGEPPGEPPLPPAGVVRGSALKAWWRESLRLRWLVRTRERLVQALKERERAGRYHQDRLAALLWLAELPSFEVAGFGFEKLGRGPGYCIYKRTGPFALQDYYGRVYLFPDCRVAVATQGRLRPVVLEPYKHPFLRRHKANQEICLGSGYSPRPFSAANAIRALEAGLNALFYSYDRRRRNGYHSLDDPPGKERLVHFDDYRLPADHPLITSGQVEIKNQAT</sequence>
<organism evidence="1">
    <name type="scientific">Desulfobacca acetoxidans</name>
    <dbReference type="NCBI Taxonomy" id="60893"/>
    <lineage>
        <taxon>Bacteria</taxon>
        <taxon>Pseudomonadati</taxon>
        <taxon>Thermodesulfobacteriota</taxon>
        <taxon>Desulfobaccia</taxon>
        <taxon>Desulfobaccales</taxon>
        <taxon>Desulfobaccaceae</taxon>
        <taxon>Desulfobacca</taxon>
    </lineage>
</organism>
<reference evidence="1" key="1">
    <citation type="journal article" date="2020" name="mSystems">
        <title>Genome- and Community-Level Interaction Insights into Carbon Utilization and Element Cycling Functions of Hydrothermarchaeota in Hydrothermal Sediment.</title>
        <authorList>
            <person name="Zhou Z."/>
            <person name="Liu Y."/>
            <person name="Xu W."/>
            <person name="Pan J."/>
            <person name="Luo Z.H."/>
            <person name="Li M."/>
        </authorList>
    </citation>
    <scope>NUCLEOTIDE SEQUENCE [LARGE SCALE GENOMIC DNA]</scope>
    <source>
        <strain evidence="1">SpSt-548</strain>
    </source>
</reference>
<accession>A0A7V4LCK0</accession>
<proteinExistence type="predicted"/>
<dbReference type="AlphaFoldDB" id="A0A7V4LCK0"/>
<gene>
    <name evidence="1" type="ORF">ENT08_03300</name>
</gene>
<name>A0A7V4LCK0_9BACT</name>
<comment type="caution">
    <text evidence="1">The sequence shown here is derived from an EMBL/GenBank/DDBJ whole genome shotgun (WGS) entry which is preliminary data.</text>
</comment>